<evidence type="ECO:0000256" key="2">
    <source>
        <dbReference type="ARBA" id="ARBA00023002"/>
    </source>
</evidence>
<comment type="similarity">
    <text evidence="1">Belongs to the short-chain dehydrogenases/reductases (SDR) family.</text>
</comment>
<dbReference type="InterPro" id="IPR002347">
    <property type="entry name" value="SDR_fam"/>
</dbReference>
<dbReference type="InterPro" id="IPR036291">
    <property type="entry name" value="NAD(P)-bd_dom_sf"/>
</dbReference>
<dbReference type="GeneID" id="89922941"/>
<keyword evidence="5" id="KW-1185">Reference proteome</keyword>
<dbReference type="AlphaFoldDB" id="A0AAV9PKJ0"/>
<proteinExistence type="inferred from homology"/>
<keyword evidence="2" id="KW-0560">Oxidoreductase</keyword>
<accession>A0AAV9PKJ0</accession>
<evidence type="ECO:0000256" key="1">
    <source>
        <dbReference type="ARBA" id="ARBA00006484"/>
    </source>
</evidence>
<dbReference type="RefSeq" id="XP_064663182.1">
    <property type="nucleotide sequence ID" value="XM_064798855.1"/>
</dbReference>
<dbReference type="EMBL" id="JAVRRT010000002">
    <property type="protein sequence ID" value="KAK5174513.1"/>
    <property type="molecule type" value="Genomic_DNA"/>
</dbReference>
<dbReference type="PANTHER" id="PTHR24320:SF272">
    <property type="entry name" value="NAD(P)-BINDING ROSSMANN-FOLD SUPERFAMILY PROTEIN"/>
    <property type="match status" value="1"/>
</dbReference>
<reference evidence="4 5" key="1">
    <citation type="submission" date="2023-08" db="EMBL/GenBank/DDBJ databases">
        <title>Black Yeasts Isolated from many extreme environments.</title>
        <authorList>
            <person name="Coleine C."/>
            <person name="Stajich J.E."/>
            <person name="Selbmann L."/>
        </authorList>
    </citation>
    <scope>NUCLEOTIDE SEQUENCE [LARGE SCALE GENOMIC DNA]</scope>
    <source>
        <strain evidence="4 5">CCFEE 5935</strain>
    </source>
</reference>
<evidence type="ECO:0000313" key="4">
    <source>
        <dbReference type="EMBL" id="KAK5174513.1"/>
    </source>
</evidence>
<protein>
    <submittedName>
        <fullName evidence="4">Uncharacterized protein</fullName>
    </submittedName>
</protein>
<organism evidence="4 5">
    <name type="scientific">Saxophila tyrrhenica</name>
    <dbReference type="NCBI Taxonomy" id="1690608"/>
    <lineage>
        <taxon>Eukaryota</taxon>
        <taxon>Fungi</taxon>
        <taxon>Dikarya</taxon>
        <taxon>Ascomycota</taxon>
        <taxon>Pezizomycotina</taxon>
        <taxon>Dothideomycetes</taxon>
        <taxon>Dothideomycetidae</taxon>
        <taxon>Mycosphaerellales</taxon>
        <taxon>Extremaceae</taxon>
        <taxon>Saxophila</taxon>
    </lineage>
</organism>
<comment type="caution">
    <text evidence="4">The sequence shown here is derived from an EMBL/GenBank/DDBJ whole genome shotgun (WGS) entry which is preliminary data.</text>
</comment>
<dbReference type="Gene3D" id="3.40.50.720">
    <property type="entry name" value="NAD(P)-binding Rossmann-like Domain"/>
    <property type="match status" value="1"/>
</dbReference>
<feature type="region of interest" description="Disordered" evidence="3">
    <location>
        <begin position="1"/>
        <end position="25"/>
    </location>
</feature>
<sequence>MAPTFDIRPYAEQHASTNGPGDARPTALQIIKDNDLLGKLSDKTILVTGGTNGIGLETVRQLAKTGAKVFFTARNEEKAKNVVQDLVEEGKTDPSLQDAKIQWVKMDQTSLQSVKEGAEEFLKRSYRLNVLVCNAGISQTPYAVTQDGFEAQFATNHLSHFYLFQLLKPLLLRSSEPNFNSRVVVVASAANALSTVQVGNYGLDEPPKEYYDPMCEMDGDHNPMILYGSSKTANIWFSNEIERCYGAKGLHSLSLHPGVILTAGFATLDPRVAEKLAALMNDESIMKAFKSVEQGAATQVLAAVGKDFEGKGGVYLDDCGVSQPLKEGDQAGISGYKQWIYDEEGQRRLWKDSLDMVGLKDEQ</sequence>
<evidence type="ECO:0000256" key="3">
    <source>
        <dbReference type="SAM" id="MobiDB-lite"/>
    </source>
</evidence>
<dbReference type="Pfam" id="PF00106">
    <property type="entry name" value="adh_short"/>
    <property type="match status" value="1"/>
</dbReference>
<gene>
    <name evidence="4" type="ORF">LTR77_001593</name>
</gene>
<evidence type="ECO:0000313" key="5">
    <source>
        <dbReference type="Proteomes" id="UP001337655"/>
    </source>
</evidence>
<name>A0AAV9PKJ0_9PEZI</name>
<dbReference type="Proteomes" id="UP001337655">
    <property type="component" value="Unassembled WGS sequence"/>
</dbReference>
<dbReference type="GO" id="GO:0016491">
    <property type="term" value="F:oxidoreductase activity"/>
    <property type="evidence" value="ECO:0007669"/>
    <property type="project" value="UniProtKB-KW"/>
</dbReference>
<dbReference type="PANTHER" id="PTHR24320">
    <property type="entry name" value="RETINOL DEHYDROGENASE"/>
    <property type="match status" value="1"/>
</dbReference>
<dbReference type="SUPFAM" id="SSF51735">
    <property type="entry name" value="NAD(P)-binding Rossmann-fold domains"/>
    <property type="match status" value="1"/>
</dbReference>
<dbReference type="PRINTS" id="PR00081">
    <property type="entry name" value="GDHRDH"/>
</dbReference>